<dbReference type="InterPro" id="IPR002525">
    <property type="entry name" value="Transp_IS110-like_N"/>
</dbReference>
<dbReference type="InterPro" id="IPR003346">
    <property type="entry name" value="Transposase_20"/>
</dbReference>
<feature type="domain" description="Transposase IS110-like N-terminal" evidence="1">
    <location>
        <begin position="8"/>
        <end position="147"/>
    </location>
</feature>
<dbReference type="NCBIfam" id="NF033542">
    <property type="entry name" value="transpos_IS110"/>
    <property type="match status" value="1"/>
</dbReference>
<dbReference type="PANTHER" id="PTHR33055">
    <property type="entry name" value="TRANSPOSASE FOR INSERTION SEQUENCE ELEMENT IS1111A"/>
    <property type="match status" value="1"/>
</dbReference>
<dbReference type="Pfam" id="PF01548">
    <property type="entry name" value="DEDD_Tnp_IS110"/>
    <property type="match status" value="1"/>
</dbReference>
<dbReference type="EMBL" id="BAABBN010000015">
    <property type="protein sequence ID" value="GAA3938696.1"/>
    <property type="molecule type" value="Genomic_DNA"/>
</dbReference>
<dbReference type="Proteomes" id="UP001501565">
    <property type="component" value="Unassembled WGS sequence"/>
</dbReference>
<comment type="caution">
    <text evidence="3">The sequence shown here is derived from an EMBL/GenBank/DDBJ whole genome shotgun (WGS) entry which is preliminary data.</text>
</comment>
<sequence length="338" mass="38403">MNKLNTISIDLAKNVFQVCIMSSQGRVQKNVSVSRNKLADLMRQQPRSIVAMEACYSSHYWARVFQSMGHQVRLIPAQHVKPFVRGNKNDHNDALAIAEASMRPNIRFVPIKTIEQQDIQSLHRIRERLVRQRTGLVNQTRGLLSEYGIIFPKSYSNFKTRIGLLAIEGHIHLTPLVYAQIKLIVNELDLINLHITKLEKQLHTILNIHPTCQLLHSIPGIGVINATALYSAIGNGQQFKRAKDLSVWLGLTPRQYASGEKSTSGSITKRGNRYLRKQLVHGARAYLSFCHDKTDKLSLWVKQLAERRGSCKAIVALANRLARIAWILLHKNERYVQA</sequence>
<feature type="domain" description="Transposase IS116/IS110/IS902 C-terminal" evidence="2">
    <location>
        <begin position="212"/>
        <end position="288"/>
    </location>
</feature>
<dbReference type="Pfam" id="PF02371">
    <property type="entry name" value="Transposase_20"/>
    <property type="match status" value="1"/>
</dbReference>
<protein>
    <submittedName>
        <fullName evidence="3">IS110 family transposase</fullName>
    </submittedName>
</protein>
<evidence type="ECO:0000259" key="1">
    <source>
        <dbReference type="Pfam" id="PF01548"/>
    </source>
</evidence>
<dbReference type="RefSeq" id="WP_344800267.1">
    <property type="nucleotide sequence ID" value="NZ_BAABBN010000015.1"/>
</dbReference>
<evidence type="ECO:0000313" key="4">
    <source>
        <dbReference type="Proteomes" id="UP001501565"/>
    </source>
</evidence>
<keyword evidence="4" id="KW-1185">Reference proteome</keyword>
<accession>A0ABP7N763</accession>
<organism evidence="3 4">
    <name type="scientific">Litoribacillus peritrichatus</name>
    <dbReference type="NCBI Taxonomy" id="718191"/>
    <lineage>
        <taxon>Bacteria</taxon>
        <taxon>Pseudomonadati</taxon>
        <taxon>Pseudomonadota</taxon>
        <taxon>Gammaproteobacteria</taxon>
        <taxon>Oceanospirillales</taxon>
        <taxon>Oceanospirillaceae</taxon>
        <taxon>Litoribacillus</taxon>
    </lineage>
</organism>
<dbReference type="InterPro" id="IPR047650">
    <property type="entry name" value="Transpos_IS110"/>
</dbReference>
<name>A0ABP7N763_9GAMM</name>
<gene>
    <name evidence="3" type="ORF">GCM10022277_38520</name>
</gene>
<reference evidence="4" key="1">
    <citation type="journal article" date="2019" name="Int. J. Syst. Evol. Microbiol.">
        <title>The Global Catalogue of Microorganisms (GCM) 10K type strain sequencing project: providing services to taxonomists for standard genome sequencing and annotation.</title>
        <authorList>
            <consortium name="The Broad Institute Genomics Platform"/>
            <consortium name="The Broad Institute Genome Sequencing Center for Infectious Disease"/>
            <person name="Wu L."/>
            <person name="Ma J."/>
        </authorList>
    </citation>
    <scope>NUCLEOTIDE SEQUENCE [LARGE SCALE GENOMIC DNA]</scope>
    <source>
        <strain evidence="4">JCM 17551</strain>
    </source>
</reference>
<evidence type="ECO:0000313" key="3">
    <source>
        <dbReference type="EMBL" id="GAA3938696.1"/>
    </source>
</evidence>
<dbReference type="PANTHER" id="PTHR33055:SF3">
    <property type="entry name" value="PUTATIVE TRANSPOSASE FOR IS117-RELATED"/>
    <property type="match status" value="1"/>
</dbReference>
<proteinExistence type="predicted"/>
<evidence type="ECO:0000259" key="2">
    <source>
        <dbReference type="Pfam" id="PF02371"/>
    </source>
</evidence>